<dbReference type="AlphaFoldDB" id="A0A315WFG6"/>
<organism evidence="1 2">
    <name type="scientific">Gambusia affinis</name>
    <name type="common">Western mosquitofish</name>
    <name type="synonym">Heterandria affinis</name>
    <dbReference type="NCBI Taxonomy" id="33528"/>
    <lineage>
        <taxon>Eukaryota</taxon>
        <taxon>Metazoa</taxon>
        <taxon>Chordata</taxon>
        <taxon>Craniata</taxon>
        <taxon>Vertebrata</taxon>
        <taxon>Euteleostomi</taxon>
        <taxon>Actinopterygii</taxon>
        <taxon>Neopterygii</taxon>
        <taxon>Teleostei</taxon>
        <taxon>Neoteleostei</taxon>
        <taxon>Acanthomorphata</taxon>
        <taxon>Ovalentaria</taxon>
        <taxon>Atherinomorphae</taxon>
        <taxon>Cyprinodontiformes</taxon>
        <taxon>Poeciliidae</taxon>
        <taxon>Poeciliinae</taxon>
        <taxon>Gambusia</taxon>
    </lineage>
</organism>
<evidence type="ECO:0000313" key="1">
    <source>
        <dbReference type="EMBL" id="PWA30259.1"/>
    </source>
</evidence>
<proteinExistence type="predicted"/>
<reference evidence="1 2" key="1">
    <citation type="journal article" date="2018" name="G3 (Bethesda)">
        <title>A High-Quality Reference Genome for the Invasive Mosquitofish Gambusia affinis Using a Chicago Library.</title>
        <authorList>
            <person name="Hoffberg S.L."/>
            <person name="Troendle N.J."/>
            <person name="Glenn T.C."/>
            <person name="Mahmud O."/>
            <person name="Louha S."/>
            <person name="Chalopin D."/>
            <person name="Bennetzen J.L."/>
            <person name="Mauricio R."/>
        </authorList>
    </citation>
    <scope>NUCLEOTIDE SEQUENCE [LARGE SCALE GENOMIC DNA]</scope>
    <source>
        <strain evidence="1">NE01/NJP1002.9</strain>
        <tissue evidence="1">Muscle</tissue>
    </source>
</reference>
<dbReference type="Proteomes" id="UP000250572">
    <property type="component" value="Unassembled WGS sequence"/>
</dbReference>
<protein>
    <submittedName>
        <fullName evidence="1">Uncharacterized protein</fullName>
    </submittedName>
</protein>
<dbReference type="EMBL" id="NHOQ01000421">
    <property type="protein sequence ID" value="PWA30259.1"/>
    <property type="molecule type" value="Genomic_DNA"/>
</dbReference>
<dbReference type="SUPFAM" id="SSF56436">
    <property type="entry name" value="C-type lectin-like"/>
    <property type="match status" value="1"/>
</dbReference>
<dbReference type="CDD" id="cd00037">
    <property type="entry name" value="CLECT"/>
    <property type="match status" value="1"/>
</dbReference>
<gene>
    <name evidence="1" type="ORF">CCH79_00020258</name>
</gene>
<comment type="caution">
    <text evidence="1">The sequence shown here is derived from an EMBL/GenBank/DDBJ whole genome shotgun (WGS) entry which is preliminary data.</text>
</comment>
<accession>A0A315WFG6</accession>
<keyword evidence="2" id="KW-1185">Reference proteome</keyword>
<dbReference type="PROSITE" id="PS00615">
    <property type="entry name" value="C_TYPE_LECTIN_1"/>
    <property type="match status" value="1"/>
</dbReference>
<dbReference type="InterPro" id="IPR016187">
    <property type="entry name" value="CTDL_fold"/>
</dbReference>
<name>A0A315WFG6_GAMAF</name>
<dbReference type="InterPro" id="IPR018378">
    <property type="entry name" value="C-type_lectin_CS"/>
</dbReference>
<evidence type="ECO:0000313" key="2">
    <source>
        <dbReference type="Proteomes" id="UP000250572"/>
    </source>
</evidence>
<sequence length="193" mass="21988">MLDDFLEAELQEEQQLLKETEAQFQGVDSGSFLSNPPSRPQSPDLIFIRLNRRRLGFLLKNQSLGRTVPRRLEVVGREPLILQLLEENRAQQQGEVCVFATFDALGKWEDWRCDVKKTFICSSTAVFQKVVSVKLEKTSGLDLNSAAVMEELLTQLLLKLKQEGLDADVQLSWRKQSDGNVFHKLKEKNPTSV</sequence>